<dbReference type="Gene3D" id="3.30.40.10">
    <property type="entry name" value="Zinc/RING finger domain, C3HC4 (zinc finger)"/>
    <property type="match status" value="1"/>
</dbReference>
<dbReference type="OrthoDB" id="1711136at2759"/>
<reference evidence="4 5" key="1">
    <citation type="submission" date="2014-11" db="EMBL/GenBank/DDBJ databases">
        <authorList>
            <person name="Zhu J."/>
            <person name="Qi W."/>
            <person name="Song R."/>
        </authorList>
    </citation>
    <scope>NUCLEOTIDE SEQUENCE [LARGE SCALE GENOMIC DNA]</scope>
</reference>
<feature type="domain" description="RING-type" evidence="3">
    <location>
        <begin position="399"/>
        <end position="454"/>
    </location>
</feature>
<evidence type="ECO:0000256" key="1">
    <source>
        <dbReference type="PROSITE-ProRule" id="PRU00175"/>
    </source>
</evidence>
<dbReference type="Pfam" id="PF13920">
    <property type="entry name" value="zf-C3HC4_3"/>
    <property type="match status" value="1"/>
</dbReference>
<dbReference type="AlphaFoldDB" id="A0A0G4EBK8"/>
<feature type="coiled-coil region" evidence="2">
    <location>
        <begin position="241"/>
        <end position="380"/>
    </location>
</feature>
<dbReference type="VEuPathDB" id="CryptoDB:Vbra_20194"/>
<name>A0A0G4EBK8_VITBC</name>
<keyword evidence="2" id="KW-0175">Coiled coil</keyword>
<dbReference type="PROSITE" id="PS50089">
    <property type="entry name" value="ZF_RING_2"/>
    <property type="match status" value="1"/>
</dbReference>
<protein>
    <recommendedName>
        <fullName evidence="3">RING-type domain-containing protein</fullName>
    </recommendedName>
</protein>
<organism evidence="4 5">
    <name type="scientific">Vitrella brassicaformis (strain CCMP3155)</name>
    <dbReference type="NCBI Taxonomy" id="1169540"/>
    <lineage>
        <taxon>Eukaryota</taxon>
        <taxon>Sar</taxon>
        <taxon>Alveolata</taxon>
        <taxon>Colpodellida</taxon>
        <taxon>Vitrellaceae</taxon>
        <taxon>Vitrella</taxon>
    </lineage>
</organism>
<evidence type="ECO:0000313" key="5">
    <source>
        <dbReference type="Proteomes" id="UP000041254"/>
    </source>
</evidence>
<dbReference type="InterPro" id="IPR013083">
    <property type="entry name" value="Znf_RING/FYVE/PHD"/>
</dbReference>
<keyword evidence="5" id="KW-1185">Reference proteome</keyword>
<keyword evidence="1" id="KW-0479">Metal-binding</keyword>
<gene>
    <name evidence="4" type="ORF">Vbra_20194</name>
</gene>
<dbReference type="SUPFAM" id="SSF57850">
    <property type="entry name" value="RING/U-box"/>
    <property type="match status" value="1"/>
</dbReference>
<dbReference type="PhylomeDB" id="A0A0G4EBK8"/>
<evidence type="ECO:0000256" key="2">
    <source>
        <dbReference type="SAM" id="Coils"/>
    </source>
</evidence>
<sequence>MNVDDDIERMLDDIQHQHGAPPAVRVAVYYYDLADRSNTEPNQHIIQVAAGAPLHEVKRIASHVCRKDFSRWAVRHCSVANHRLTTSAILPDGITINLFNNIATQDHGLFLEPSEGLIAAYQQTSRQLEDANLAHQAASLQYSQLQDIKDSYEATMYEHSLEQQTAEDEIAALEHQVATIQQQKEQQDFSRWAVRHCSVANHRLTTSAILPDGITINLFNNIATQDHGLFLEPSEGLIAAYQQTSRQLEEANLAHQAASLQYSQLQDIKDSYEATMYEHSLEQQTAEDEIAALEHQVATIQQQKEQQVLAMEAEVEGLMEQNDQLDRKVQELTADFTAAGVRKNTVAEQRAVQQRLIEKRRRLEEAMAASFERLGELERLEGERQRQARQQEYDAVTKCIICMDRDKCIAVLPCGHVCLCEVCRDTLVAHYAAMTPDSDEEEKDVHRGRCPKCRRAISSFTQRLYVG</sequence>
<dbReference type="PANTHER" id="PTHR22696">
    <property type="entry name" value="E3 UBIQUITIN-PROTEIN LIGASE RNF26"/>
    <property type="match status" value="1"/>
</dbReference>
<accession>A0A0G4EBK8</accession>
<dbReference type="GO" id="GO:0008270">
    <property type="term" value="F:zinc ion binding"/>
    <property type="evidence" value="ECO:0007669"/>
    <property type="project" value="UniProtKB-KW"/>
</dbReference>
<keyword evidence="1" id="KW-0863">Zinc-finger</keyword>
<dbReference type="EMBL" id="CDMY01000158">
    <property type="protein sequence ID" value="CEL93361.1"/>
    <property type="molecule type" value="Genomic_DNA"/>
</dbReference>
<dbReference type="InterPro" id="IPR001841">
    <property type="entry name" value="Znf_RING"/>
</dbReference>
<keyword evidence="1" id="KW-0862">Zinc</keyword>
<evidence type="ECO:0000313" key="4">
    <source>
        <dbReference type="EMBL" id="CEL93361.1"/>
    </source>
</evidence>
<evidence type="ECO:0000259" key="3">
    <source>
        <dbReference type="PROSITE" id="PS50089"/>
    </source>
</evidence>
<proteinExistence type="predicted"/>
<dbReference type="Proteomes" id="UP000041254">
    <property type="component" value="Unassembled WGS sequence"/>
</dbReference>
<dbReference type="InParanoid" id="A0A0G4EBK8"/>